<dbReference type="KEGG" id="val:VDBG_00451"/>
<dbReference type="Proteomes" id="UP000008698">
    <property type="component" value="Unassembled WGS sequence"/>
</dbReference>
<dbReference type="GeneID" id="9529043"/>
<protein>
    <submittedName>
        <fullName evidence="1">Uncharacterized protein</fullName>
    </submittedName>
</protein>
<dbReference type="EMBL" id="DS985214">
    <property type="protein sequence ID" value="EEY14344.1"/>
    <property type="molecule type" value="Genomic_DNA"/>
</dbReference>
<proteinExistence type="predicted"/>
<name>C9S605_VERA1</name>
<gene>
    <name evidence="1" type="ORF">VDBG_00451</name>
</gene>
<evidence type="ECO:0000313" key="1">
    <source>
        <dbReference type="EMBL" id="EEY14344.1"/>
    </source>
</evidence>
<reference evidence="2" key="1">
    <citation type="journal article" date="2011" name="PLoS Pathog.">
        <title>Comparative genomics yields insights into niche adaptation of plant vascular wilt pathogens.</title>
        <authorList>
            <person name="Klosterman S.J."/>
            <person name="Subbarao K.V."/>
            <person name="Kang S."/>
            <person name="Veronese P."/>
            <person name="Gold S.E."/>
            <person name="Thomma B.P.H.J."/>
            <person name="Chen Z."/>
            <person name="Henrissat B."/>
            <person name="Lee Y.-H."/>
            <person name="Park J."/>
            <person name="Garcia-Pedrajas M.D."/>
            <person name="Barbara D.J."/>
            <person name="Anchieta A."/>
            <person name="de Jonge R."/>
            <person name="Santhanam P."/>
            <person name="Maruthachalam K."/>
            <person name="Atallah Z."/>
            <person name="Amyotte S.G."/>
            <person name="Paz Z."/>
            <person name="Inderbitzin P."/>
            <person name="Hayes R.J."/>
            <person name="Heiman D.I."/>
            <person name="Young S."/>
            <person name="Zeng Q."/>
            <person name="Engels R."/>
            <person name="Galagan J."/>
            <person name="Cuomo C.A."/>
            <person name="Dobinson K.F."/>
            <person name="Ma L.-J."/>
        </authorList>
    </citation>
    <scope>NUCLEOTIDE SEQUENCE [LARGE SCALE GENOMIC DNA]</scope>
    <source>
        <strain evidence="2">VaMs.102 / ATCC MYA-4576 / FGSC 10136</strain>
    </source>
</reference>
<dbReference type="HOGENOM" id="CLU_2575659_0_0_1"/>
<dbReference type="RefSeq" id="XP_003008770.1">
    <property type="nucleotide sequence ID" value="XM_003008724.1"/>
</dbReference>
<dbReference type="AlphaFoldDB" id="C9S605"/>
<evidence type="ECO:0000313" key="2">
    <source>
        <dbReference type="Proteomes" id="UP000008698"/>
    </source>
</evidence>
<sequence>MAVCGVFKGFARDSKRASAKPTIRQDMLALFRVVIELSTARLSWTDTNSGTNWTKRSHREAAERLQAPWMEVLVSGCTPPS</sequence>
<keyword evidence="2" id="KW-1185">Reference proteome</keyword>
<organism evidence="2">
    <name type="scientific">Verticillium alfalfae (strain VaMs.102 / ATCC MYA-4576 / FGSC 10136)</name>
    <name type="common">Verticillium wilt of alfalfa</name>
    <name type="synonym">Verticillium albo-atrum</name>
    <dbReference type="NCBI Taxonomy" id="526221"/>
    <lineage>
        <taxon>Eukaryota</taxon>
        <taxon>Fungi</taxon>
        <taxon>Dikarya</taxon>
        <taxon>Ascomycota</taxon>
        <taxon>Pezizomycotina</taxon>
        <taxon>Sordariomycetes</taxon>
        <taxon>Hypocreomycetidae</taxon>
        <taxon>Glomerellales</taxon>
        <taxon>Plectosphaerellaceae</taxon>
        <taxon>Verticillium</taxon>
    </lineage>
</organism>
<accession>C9S605</accession>